<organism evidence="10 11">
    <name type="scientific">Cedecea neteri</name>
    <dbReference type="NCBI Taxonomy" id="158822"/>
    <lineage>
        <taxon>Bacteria</taxon>
        <taxon>Pseudomonadati</taxon>
        <taxon>Pseudomonadota</taxon>
        <taxon>Gammaproteobacteria</taxon>
        <taxon>Enterobacterales</taxon>
        <taxon>Enterobacteriaceae</taxon>
        <taxon>Cedecea</taxon>
    </lineage>
</organism>
<proteinExistence type="inferred from homology"/>
<dbReference type="GO" id="GO:0055085">
    <property type="term" value="P:transmembrane transport"/>
    <property type="evidence" value="ECO:0007669"/>
    <property type="project" value="InterPro"/>
</dbReference>
<dbReference type="CDD" id="cd06261">
    <property type="entry name" value="TM_PBP2"/>
    <property type="match status" value="1"/>
</dbReference>
<feature type="domain" description="ABC transmembrane type-1" evidence="9">
    <location>
        <begin position="1"/>
        <end position="69"/>
    </location>
</feature>
<keyword evidence="3" id="KW-1003">Cell membrane</keyword>
<reference evidence="10 11" key="1">
    <citation type="submission" date="2018-06" db="EMBL/GenBank/DDBJ databases">
        <authorList>
            <consortium name="Pathogen Informatics"/>
            <person name="Doyle S."/>
        </authorList>
    </citation>
    <scope>NUCLEOTIDE SEQUENCE [LARGE SCALE GENOMIC DNA]</scope>
    <source>
        <strain evidence="10 11">NCTC12120</strain>
    </source>
</reference>
<dbReference type="Pfam" id="PF00528">
    <property type="entry name" value="BPD_transp_1"/>
    <property type="match status" value="1"/>
</dbReference>
<protein>
    <submittedName>
        <fullName evidence="10">Glycerol-3-phosphate transporter permease</fullName>
    </submittedName>
</protein>
<evidence type="ECO:0000256" key="1">
    <source>
        <dbReference type="ARBA" id="ARBA00004429"/>
    </source>
</evidence>
<keyword evidence="4" id="KW-0997">Cell inner membrane</keyword>
<evidence type="ECO:0000256" key="5">
    <source>
        <dbReference type="ARBA" id="ARBA00022692"/>
    </source>
</evidence>
<keyword evidence="6" id="KW-1133">Transmembrane helix</keyword>
<evidence type="ECO:0000256" key="3">
    <source>
        <dbReference type="ARBA" id="ARBA00022475"/>
    </source>
</evidence>
<keyword evidence="2 8" id="KW-0813">Transport</keyword>
<evidence type="ECO:0000256" key="8">
    <source>
        <dbReference type="RuleBase" id="RU363032"/>
    </source>
</evidence>
<keyword evidence="5" id="KW-0812">Transmembrane</keyword>
<evidence type="ECO:0000256" key="4">
    <source>
        <dbReference type="ARBA" id="ARBA00022519"/>
    </source>
</evidence>
<dbReference type="AlphaFoldDB" id="A0A2X3JFT0"/>
<gene>
    <name evidence="10" type="ORF">NCTC12120_06769</name>
</gene>
<evidence type="ECO:0000313" key="10">
    <source>
        <dbReference type="EMBL" id="SQC93655.1"/>
    </source>
</evidence>
<dbReference type="Proteomes" id="UP000251197">
    <property type="component" value="Unassembled WGS sequence"/>
</dbReference>
<accession>A0A2X3JFT0</accession>
<name>A0A2X3JFT0_9ENTR</name>
<dbReference type="PANTHER" id="PTHR43227:SF11">
    <property type="entry name" value="BLL4140 PROTEIN"/>
    <property type="match status" value="1"/>
</dbReference>
<evidence type="ECO:0000313" key="11">
    <source>
        <dbReference type="Proteomes" id="UP000251197"/>
    </source>
</evidence>
<comment type="subcellular location">
    <subcellularLocation>
        <location evidence="1">Cell inner membrane</location>
        <topology evidence="1">Multi-pass membrane protein</topology>
    </subcellularLocation>
    <subcellularLocation>
        <location evidence="8">Cell membrane</location>
        <topology evidence="8">Multi-pass membrane protein</topology>
    </subcellularLocation>
</comment>
<dbReference type="InterPro" id="IPR050809">
    <property type="entry name" value="UgpAE/MalFG_permease"/>
</dbReference>
<keyword evidence="7" id="KW-0472">Membrane</keyword>
<dbReference type="Gene3D" id="1.10.3720.10">
    <property type="entry name" value="MetI-like"/>
    <property type="match status" value="1"/>
</dbReference>
<evidence type="ECO:0000256" key="7">
    <source>
        <dbReference type="ARBA" id="ARBA00023136"/>
    </source>
</evidence>
<dbReference type="GO" id="GO:0005886">
    <property type="term" value="C:plasma membrane"/>
    <property type="evidence" value="ECO:0007669"/>
    <property type="project" value="UniProtKB-SubCell"/>
</dbReference>
<dbReference type="PANTHER" id="PTHR43227">
    <property type="entry name" value="BLL4140 PROTEIN"/>
    <property type="match status" value="1"/>
</dbReference>
<evidence type="ECO:0000256" key="2">
    <source>
        <dbReference type="ARBA" id="ARBA00022448"/>
    </source>
</evidence>
<comment type="similarity">
    <text evidence="8">Belongs to the binding-protein-dependent transport system permease family.</text>
</comment>
<dbReference type="EMBL" id="UAVU01000011">
    <property type="protein sequence ID" value="SQC93655.1"/>
    <property type="molecule type" value="Genomic_DNA"/>
</dbReference>
<dbReference type="SUPFAM" id="SSF161098">
    <property type="entry name" value="MetI-like"/>
    <property type="match status" value="1"/>
</dbReference>
<evidence type="ECO:0000256" key="6">
    <source>
        <dbReference type="ARBA" id="ARBA00022989"/>
    </source>
</evidence>
<dbReference type="InterPro" id="IPR000515">
    <property type="entry name" value="MetI-like"/>
</dbReference>
<evidence type="ECO:0000259" key="9">
    <source>
        <dbReference type="PROSITE" id="PS50928"/>
    </source>
</evidence>
<dbReference type="PROSITE" id="PS50928">
    <property type="entry name" value="ABC_TM1"/>
    <property type="match status" value="1"/>
</dbReference>
<sequence>MLFFLAGLQSLPASAREAAIMEGATSTQVFFKVTLPLLRPTLSFVITTAADLLHNPDRSCRGDDARRAG</sequence>
<dbReference type="InterPro" id="IPR035906">
    <property type="entry name" value="MetI-like_sf"/>
</dbReference>